<dbReference type="CDD" id="cd00060">
    <property type="entry name" value="FHA"/>
    <property type="match status" value="1"/>
</dbReference>
<name>A0A934QBN0_9MICO</name>
<keyword evidence="1" id="KW-0597">Phosphoprotein</keyword>
<keyword evidence="2 4" id="KW-0547">Nucleotide-binding</keyword>
<keyword evidence="3 4" id="KW-0067">ATP-binding</keyword>
<keyword evidence="6" id="KW-0472">Membrane</keyword>
<dbReference type="Pfam" id="PF01580">
    <property type="entry name" value="FtsK_SpoIIIE"/>
    <property type="match status" value="2"/>
</dbReference>
<keyword evidence="6" id="KW-0812">Transmembrane</keyword>
<dbReference type="PROSITE" id="PS50901">
    <property type="entry name" value="FTSK"/>
    <property type="match status" value="2"/>
</dbReference>
<proteinExistence type="predicted"/>
<evidence type="ECO:0000256" key="6">
    <source>
        <dbReference type="SAM" id="Phobius"/>
    </source>
</evidence>
<dbReference type="SMART" id="SM00382">
    <property type="entry name" value="AAA"/>
    <property type="match status" value="3"/>
</dbReference>
<dbReference type="Gene3D" id="2.60.200.20">
    <property type="match status" value="1"/>
</dbReference>
<reference evidence="9" key="1">
    <citation type="submission" date="2020-12" db="EMBL/GenBank/DDBJ databases">
        <title>Leucobacter sp. CAS2, isolated from Chromium sludge.</title>
        <authorList>
            <person name="Xu Z."/>
        </authorList>
    </citation>
    <scope>NUCLEOTIDE SEQUENCE</scope>
    <source>
        <strain evidence="9">CSA2</strain>
    </source>
</reference>
<accession>A0A934QBN0</accession>
<dbReference type="InterPro" id="IPR008984">
    <property type="entry name" value="SMAD_FHA_dom_sf"/>
</dbReference>
<feature type="region of interest" description="Disordered" evidence="5">
    <location>
        <begin position="195"/>
        <end position="216"/>
    </location>
</feature>
<keyword evidence="6" id="KW-1133">Transmembrane helix</keyword>
<dbReference type="RefSeq" id="WP_200131660.1">
    <property type="nucleotide sequence ID" value="NZ_JAEHOI010000004.1"/>
</dbReference>
<dbReference type="PANTHER" id="PTHR22683">
    <property type="entry name" value="SPORULATION PROTEIN RELATED"/>
    <property type="match status" value="1"/>
</dbReference>
<organism evidence="9 10">
    <name type="scientific">Leucobacter edaphi</name>
    <dbReference type="NCBI Taxonomy" id="2796472"/>
    <lineage>
        <taxon>Bacteria</taxon>
        <taxon>Bacillati</taxon>
        <taxon>Actinomycetota</taxon>
        <taxon>Actinomycetes</taxon>
        <taxon>Micrococcales</taxon>
        <taxon>Microbacteriaceae</taxon>
        <taxon>Leucobacter</taxon>
    </lineage>
</organism>
<dbReference type="SUPFAM" id="SSF52540">
    <property type="entry name" value="P-loop containing nucleoside triphosphate hydrolases"/>
    <property type="match status" value="3"/>
</dbReference>
<comment type="caution">
    <text evidence="9">The sequence shown here is derived from an EMBL/GenBank/DDBJ whole genome shotgun (WGS) entry which is preliminary data.</text>
</comment>
<dbReference type="InterPro" id="IPR000253">
    <property type="entry name" value="FHA_dom"/>
</dbReference>
<evidence type="ECO:0000256" key="1">
    <source>
        <dbReference type="ARBA" id="ARBA00022553"/>
    </source>
</evidence>
<evidence type="ECO:0000256" key="2">
    <source>
        <dbReference type="ARBA" id="ARBA00022741"/>
    </source>
</evidence>
<dbReference type="SUPFAM" id="SSF49879">
    <property type="entry name" value="SMAD/FHA domain"/>
    <property type="match status" value="1"/>
</dbReference>
<feature type="domain" description="FtsK" evidence="8">
    <location>
        <begin position="633"/>
        <end position="824"/>
    </location>
</feature>
<dbReference type="InterPro" id="IPR050206">
    <property type="entry name" value="FtsK/SpoIIIE/SftA"/>
</dbReference>
<feature type="binding site" evidence="4">
    <location>
        <begin position="652"/>
        <end position="659"/>
    </location>
    <ligand>
        <name>ATP</name>
        <dbReference type="ChEBI" id="CHEBI:30616"/>
    </ligand>
</feature>
<gene>
    <name evidence="9" type="ORF">JD292_05095</name>
</gene>
<dbReference type="Gene3D" id="3.40.50.300">
    <property type="entry name" value="P-loop containing nucleotide triphosphate hydrolases"/>
    <property type="match status" value="4"/>
</dbReference>
<evidence type="ECO:0000259" key="7">
    <source>
        <dbReference type="PROSITE" id="PS50006"/>
    </source>
</evidence>
<evidence type="ECO:0000313" key="10">
    <source>
        <dbReference type="Proteomes" id="UP000618733"/>
    </source>
</evidence>
<dbReference type="InterPro" id="IPR027417">
    <property type="entry name" value="P-loop_NTPase"/>
</dbReference>
<evidence type="ECO:0000256" key="3">
    <source>
        <dbReference type="ARBA" id="ARBA00022840"/>
    </source>
</evidence>
<evidence type="ECO:0000256" key="5">
    <source>
        <dbReference type="SAM" id="MobiDB-lite"/>
    </source>
</evidence>
<protein>
    <submittedName>
        <fullName evidence="9">FHA domain-containing protein</fullName>
    </submittedName>
</protein>
<dbReference type="CDD" id="cd01127">
    <property type="entry name" value="TrwB_TraG_TraD_VirD4"/>
    <property type="match status" value="1"/>
</dbReference>
<dbReference type="GO" id="GO:0005524">
    <property type="term" value="F:ATP binding"/>
    <property type="evidence" value="ECO:0007669"/>
    <property type="project" value="UniProtKB-UniRule"/>
</dbReference>
<feature type="binding site" evidence="4">
    <location>
        <begin position="992"/>
        <end position="999"/>
    </location>
    <ligand>
        <name>ATP</name>
        <dbReference type="ChEBI" id="CHEBI:30616"/>
    </ligand>
</feature>
<dbReference type="InterPro" id="IPR002543">
    <property type="entry name" value="FtsK_dom"/>
</dbReference>
<dbReference type="Pfam" id="PF00498">
    <property type="entry name" value="FHA"/>
    <property type="match status" value="1"/>
</dbReference>
<dbReference type="PROSITE" id="PS50006">
    <property type="entry name" value="FHA_DOMAIN"/>
    <property type="match status" value="1"/>
</dbReference>
<evidence type="ECO:0000259" key="8">
    <source>
        <dbReference type="PROSITE" id="PS50901"/>
    </source>
</evidence>
<feature type="transmembrane region" description="Helical" evidence="6">
    <location>
        <begin position="229"/>
        <end position="247"/>
    </location>
</feature>
<dbReference type="GO" id="GO:0003677">
    <property type="term" value="F:DNA binding"/>
    <property type="evidence" value="ECO:0007669"/>
    <property type="project" value="InterPro"/>
</dbReference>
<feature type="domain" description="FtsK" evidence="8">
    <location>
        <begin position="974"/>
        <end position="1150"/>
    </location>
</feature>
<dbReference type="SMART" id="SM00240">
    <property type="entry name" value="FHA"/>
    <property type="match status" value="1"/>
</dbReference>
<sequence>MRLLIELDGLREVVDLTTFDPSSTLGELLETLRGTPATPWSGLALDGAMVDADTPLQELSLLEGSRIAHSPAAPAQQIRGWNVAVAAGTASGHAIAIPPHRGLIIGRAPQADLVLHTESASWEHCVLRLEGQGVRLTDTGSTNGTFIGGQRVAADGVLITEPTTIVIGGTALVVRPALLEPEAPAPGSLRKLTAAGTAPFNRPPKLGRTPHPDPVVPPTPKEIPEAAKFNLILVLAPILMAVVLVLVLRDLRFAMFALLSPIMAVGMYVESRRRRTKSLREEETRFTAALHELQSTLVRDAASESLRLQESTPDPSIMLRRAALPSTQLWARRAGEEECLSLLVGVGDVPWRPELDMRGVIRLDERVTAVLDQGRMLAAPITADLSDAGVIGIAGDRAGALALARALLVQASAHVGPADLTIGVFCDPGREDEWEWASWLPHTRQAAGDGGRWMAHDRRTSTTLLRTLLDGLSALPTPLLLTVLDSEALTEGRDAPARELLGTGRQVSSAALRPGETVRRVGGIVIAASTDQLPAACTTVVEVGADASCTVLHEDSTERIADAVLSGVSREAAEEAARALARFEDPELALPGAALPTVAKLPELLGAQELTPELVLRLWETQSDFVVPLGIGENGVFSVDLVHDGPHGVVAGTTGSGKSEILKALLASLVAHLTPEQLNLILVDFKGGAAFAAFERLPHTIGTISNLDEQLADRAIRALQAEMRRRQRLFAEAGEGIENLPAYLATNPTEPLPRILFIVDEFKELVKDFPDVLASLVSVAAIGRTLGIHMILATQQPAGVVSEAILTNSNLRIAARVQKADDSSSVISDGSAATISRFHRGRAYIQRGQDDLELVQTAYVSAPVRATNTQRIETRAVGTFGQIAPPDPVPPSAGQDSDLTDLDTLMESVIAANRAAGFTLPRRVWPEALDARADLAGYETDPAEAAPGSLSAPRVGGVVDGLVQAALTDDPDGQRQFASGWRLSEGNILLMGVPGSGTSTTLATLALSLAATESPADLDILALDLGSRSLAPLAGLPHTTAYVGSGPNAKEQQTRFLRHLRAELQRRRESHEPGRTMVILVDGFAALRDELQDYDGQQLLDAFYRVYADGPSVGMHFAVSTTRSKAVPAAMDEVTTQRWVFRLPDDYDYSALGIRGTQKPAPVPGRCVDTVRKLQMQVAVPARGLDAAVREAADRWSDATPKPDAIGVFPEYIPARELADGLELHGDPIRIPVGLREDTLSPAVLELYSGEHALLAGPARSGKSSLLLAIAETLQATEPVHRPLVWGIGGPRSPLAAAGLDRLASAEGEISELASALHAETGPVFLLIDDAERVDDPDQALSGLLSNPPAELTVIAAGRSTELRGMFNHWSKAVRKSRAGVLLQPDVDYDGELLGARIPRKSPVAITPGRGYLSSGGDLALVQVVGPG</sequence>
<dbReference type="EMBL" id="JAEHOI010000004">
    <property type="protein sequence ID" value="MBK0421448.1"/>
    <property type="molecule type" value="Genomic_DNA"/>
</dbReference>
<keyword evidence="10" id="KW-1185">Reference proteome</keyword>
<evidence type="ECO:0000256" key="4">
    <source>
        <dbReference type="PROSITE-ProRule" id="PRU00289"/>
    </source>
</evidence>
<dbReference type="PANTHER" id="PTHR22683:SF1">
    <property type="entry name" value="TYPE VII SECRETION SYSTEM PROTEIN ESSC"/>
    <property type="match status" value="1"/>
</dbReference>
<dbReference type="InterPro" id="IPR003593">
    <property type="entry name" value="AAA+_ATPase"/>
</dbReference>
<feature type="domain" description="FHA" evidence="7">
    <location>
        <begin position="103"/>
        <end position="152"/>
    </location>
</feature>
<dbReference type="Proteomes" id="UP000618733">
    <property type="component" value="Unassembled WGS sequence"/>
</dbReference>
<evidence type="ECO:0000313" key="9">
    <source>
        <dbReference type="EMBL" id="MBK0421448.1"/>
    </source>
</evidence>
<feature type="transmembrane region" description="Helical" evidence="6">
    <location>
        <begin position="253"/>
        <end position="270"/>
    </location>
</feature>